<dbReference type="PANTHER" id="PTHR11070:SF30">
    <property type="entry name" value="F-BOX DNA HELICASE 1"/>
    <property type="match status" value="1"/>
</dbReference>
<proteinExistence type="predicted"/>
<feature type="region of interest" description="Disordered" evidence="10">
    <location>
        <begin position="552"/>
        <end position="580"/>
    </location>
</feature>
<evidence type="ECO:0000256" key="10">
    <source>
        <dbReference type="SAM" id="MobiDB-lite"/>
    </source>
</evidence>
<evidence type="ECO:0000256" key="9">
    <source>
        <dbReference type="PROSITE-ProRule" id="PRU00560"/>
    </source>
</evidence>
<accession>A0ABU7PLK7</accession>
<dbReference type="Pfam" id="PF13361">
    <property type="entry name" value="UvrD_C"/>
    <property type="match status" value="1"/>
</dbReference>
<keyword evidence="13" id="KW-1185">Reference proteome</keyword>
<feature type="compositionally biased region" description="Low complexity" evidence="10">
    <location>
        <begin position="620"/>
        <end position="630"/>
    </location>
</feature>
<keyword evidence="4 9" id="KW-0067">ATP-binding</keyword>
<evidence type="ECO:0000256" key="6">
    <source>
        <dbReference type="ARBA" id="ARBA00034617"/>
    </source>
</evidence>
<keyword evidence="1 9" id="KW-0547">Nucleotide-binding</keyword>
<evidence type="ECO:0000256" key="2">
    <source>
        <dbReference type="ARBA" id="ARBA00022801"/>
    </source>
</evidence>
<feature type="binding site" evidence="9">
    <location>
        <begin position="151"/>
        <end position="158"/>
    </location>
    <ligand>
        <name>ATP</name>
        <dbReference type="ChEBI" id="CHEBI:30616"/>
    </ligand>
</feature>
<dbReference type="Proteomes" id="UP001344658">
    <property type="component" value="Unassembled WGS sequence"/>
</dbReference>
<reference evidence="12 13" key="1">
    <citation type="submission" date="2023-12" db="EMBL/GenBank/DDBJ databases">
        <title>Streptomyces sp. V4-01.</title>
        <authorList>
            <person name="Somphong A."/>
            <person name="Phongsopitanun W."/>
        </authorList>
    </citation>
    <scope>NUCLEOTIDE SEQUENCE [LARGE SCALE GENOMIC DNA]</scope>
    <source>
        <strain evidence="12 13">V4-01</strain>
    </source>
</reference>
<dbReference type="InterPro" id="IPR000212">
    <property type="entry name" value="DNA_helicase_UvrD/REP"/>
</dbReference>
<evidence type="ECO:0000313" key="13">
    <source>
        <dbReference type="Proteomes" id="UP001344658"/>
    </source>
</evidence>
<dbReference type="Gene3D" id="1.10.486.10">
    <property type="entry name" value="PCRA, domain 4"/>
    <property type="match status" value="1"/>
</dbReference>
<evidence type="ECO:0000256" key="8">
    <source>
        <dbReference type="ARBA" id="ARBA00048988"/>
    </source>
</evidence>
<feature type="domain" description="UvrD-like helicase ATP-binding" evidence="11">
    <location>
        <begin position="130"/>
        <end position="396"/>
    </location>
</feature>
<dbReference type="RefSeq" id="WP_330800457.1">
    <property type="nucleotide sequence ID" value="NZ_JAZEWV010000052.1"/>
</dbReference>
<dbReference type="InterPro" id="IPR014016">
    <property type="entry name" value="UvrD-like_ATP-bd"/>
</dbReference>
<evidence type="ECO:0000256" key="7">
    <source>
        <dbReference type="ARBA" id="ARBA00034808"/>
    </source>
</evidence>
<keyword evidence="2 9" id="KW-0378">Hydrolase</keyword>
<dbReference type="Gene3D" id="3.40.50.300">
    <property type="entry name" value="P-loop containing nucleotide triphosphate hydrolases"/>
    <property type="match status" value="2"/>
</dbReference>
<dbReference type="PANTHER" id="PTHR11070">
    <property type="entry name" value="UVRD / RECB / PCRA DNA HELICASE FAMILY MEMBER"/>
    <property type="match status" value="1"/>
</dbReference>
<feature type="region of interest" description="Disordered" evidence="10">
    <location>
        <begin position="602"/>
        <end position="639"/>
    </location>
</feature>
<organism evidence="12 13">
    <name type="scientific">Actinacidiphila polyblastidii</name>
    <dbReference type="NCBI Taxonomy" id="3110430"/>
    <lineage>
        <taxon>Bacteria</taxon>
        <taxon>Bacillati</taxon>
        <taxon>Actinomycetota</taxon>
        <taxon>Actinomycetes</taxon>
        <taxon>Kitasatosporales</taxon>
        <taxon>Streptomycetaceae</taxon>
        <taxon>Actinacidiphila</taxon>
    </lineage>
</organism>
<comment type="caution">
    <text evidence="12">The sequence shown here is derived from an EMBL/GenBank/DDBJ whole genome shotgun (WGS) entry which is preliminary data.</text>
</comment>
<dbReference type="InterPro" id="IPR014017">
    <property type="entry name" value="DNA_helicase_UvrD-like_C"/>
</dbReference>
<keyword evidence="5" id="KW-0413">Isomerase</keyword>
<evidence type="ECO:0000256" key="1">
    <source>
        <dbReference type="ARBA" id="ARBA00022741"/>
    </source>
</evidence>
<evidence type="ECO:0000256" key="5">
    <source>
        <dbReference type="ARBA" id="ARBA00023235"/>
    </source>
</evidence>
<evidence type="ECO:0000256" key="4">
    <source>
        <dbReference type="ARBA" id="ARBA00022840"/>
    </source>
</evidence>
<dbReference type="EMBL" id="JAZEWV010000052">
    <property type="protein sequence ID" value="MEE4546722.1"/>
    <property type="molecule type" value="Genomic_DNA"/>
</dbReference>
<evidence type="ECO:0000256" key="3">
    <source>
        <dbReference type="ARBA" id="ARBA00022806"/>
    </source>
</evidence>
<sequence length="639" mass="69285">MSRSRPSRPDPDDDGQLGLFAPAAEPPPPPPPPPPSSPRRPVASDLAWNPAAELRRLVEELVRATALSQSLVNAELNKRLGVRSRTGADLEMVRAAVDTARGWLAEAESARAGSLDHLKGSRRALSGVRVTEEQEAARAEFTAEQHLALQAGAGTGKTTTLILLAAAAARRRGQYLAFNRPIAAAAAAKFPPNVVCRTAHSLAHAAVGRRYEKRLQAPRKPAWQAGAALGIAPTMELQIGDRTVTNRGLAYAMVRTVRTFCQSADTHLTLRHVPWLRGLGGKAEHDLLAKMVLPHARRAWEEIQDPAGEVMPFEHDHYFKMWALGEPRVAGDFLLLDEAQDTNPALEKVFNAQRDHAQLIMVGDSAQAIYGWRGARDVMTDFEGRQLHLTQSFRFGPDLAAEANRWLTLTGSPLRLRGDPGQHTTLGPGGTPDAVLCRTNVGAMVTILDLLAQNKHVALAGGGTALEKLAEAAGELKAGRRAGHPELTLFSTWRELQEYAESDPSGGDLLPLIELIDNYSADVILRAVRRLADEQHAQVVVSTAHKAKGKEWPTVRIAPDFEPTPGEETDEHGDPLPRPLEPAEARLAYVAVTRARRHLDPGGLAWLDHHPDAPPRHRNSPAAPSAPASPWNLLGPSPR</sequence>
<feature type="compositionally biased region" description="Pro residues" evidence="10">
    <location>
        <begin position="24"/>
        <end position="38"/>
    </location>
</feature>
<gene>
    <name evidence="12" type="ORF">V2S66_32755</name>
</gene>
<evidence type="ECO:0000259" key="11">
    <source>
        <dbReference type="PROSITE" id="PS51198"/>
    </source>
</evidence>
<dbReference type="SUPFAM" id="SSF52540">
    <property type="entry name" value="P-loop containing nucleoside triphosphate hydrolases"/>
    <property type="match status" value="1"/>
</dbReference>
<name>A0ABU7PLK7_9ACTN</name>
<dbReference type="EC" id="5.6.2.4" evidence="7"/>
<evidence type="ECO:0000313" key="12">
    <source>
        <dbReference type="EMBL" id="MEE4546722.1"/>
    </source>
</evidence>
<dbReference type="PROSITE" id="PS51198">
    <property type="entry name" value="UVRD_HELICASE_ATP_BIND"/>
    <property type="match status" value="1"/>
</dbReference>
<dbReference type="InterPro" id="IPR027417">
    <property type="entry name" value="P-loop_NTPase"/>
</dbReference>
<comment type="catalytic activity">
    <reaction evidence="8">
        <text>ATP + H2O = ADP + phosphate + H(+)</text>
        <dbReference type="Rhea" id="RHEA:13065"/>
        <dbReference type="ChEBI" id="CHEBI:15377"/>
        <dbReference type="ChEBI" id="CHEBI:15378"/>
        <dbReference type="ChEBI" id="CHEBI:30616"/>
        <dbReference type="ChEBI" id="CHEBI:43474"/>
        <dbReference type="ChEBI" id="CHEBI:456216"/>
        <dbReference type="EC" id="5.6.2.4"/>
    </reaction>
</comment>
<keyword evidence="3 9" id="KW-0347">Helicase</keyword>
<comment type="catalytic activity">
    <reaction evidence="6">
        <text>Couples ATP hydrolysis with the unwinding of duplex DNA by translocating in the 3'-5' direction.</text>
        <dbReference type="EC" id="5.6.2.4"/>
    </reaction>
</comment>
<protein>
    <recommendedName>
        <fullName evidence="7">DNA 3'-5' helicase</fullName>
        <ecNumber evidence="7">5.6.2.4</ecNumber>
    </recommendedName>
</protein>
<feature type="region of interest" description="Disordered" evidence="10">
    <location>
        <begin position="1"/>
        <end position="43"/>
    </location>
</feature>
<dbReference type="Pfam" id="PF00580">
    <property type="entry name" value="UvrD-helicase"/>
    <property type="match status" value="1"/>
</dbReference>